<protein>
    <recommendedName>
        <fullName evidence="1">RING-type domain-containing protein</fullName>
    </recommendedName>
</protein>
<reference evidence="2" key="1">
    <citation type="journal article" date="2020" name="Nature">
        <title>Giant virus diversity and host interactions through global metagenomics.</title>
        <authorList>
            <person name="Schulz F."/>
            <person name="Roux S."/>
            <person name="Paez-Espino D."/>
            <person name="Jungbluth S."/>
            <person name="Walsh D.A."/>
            <person name="Denef V.J."/>
            <person name="McMahon K.D."/>
            <person name="Konstantinidis K.T."/>
            <person name="Eloe-Fadrosh E.A."/>
            <person name="Kyrpides N.C."/>
            <person name="Woyke T."/>
        </authorList>
    </citation>
    <scope>NUCLEOTIDE SEQUENCE</scope>
    <source>
        <strain evidence="2">GVMAG-M-3300020192-26</strain>
    </source>
</reference>
<proteinExistence type="predicted"/>
<evidence type="ECO:0000259" key="1">
    <source>
        <dbReference type="PROSITE" id="PS50089"/>
    </source>
</evidence>
<organism evidence="2">
    <name type="scientific">viral metagenome</name>
    <dbReference type="NCBI Taxonomy" id="1070528"/>
    <lineage>
        <taxon>unclassified sequences</taxon>
        <taxon>metagenomes</taxon>
        <taxon>organismal metagenomes</taxon>
    </lineage>
</organism>
<dbReference type="EMBL" id="MN739369">
    <property type="protein sequence ID" value="QHT01341.1"/>
    <property type="molecule type" value="Genomic_DNA"/>
</dbReference>
<dbReference type="Gene3D" id="3.30.40.10">
    <property type="entry name" value="Zinc/RING finger domain, C3HC4 (zinc finger)"/>
    <property type="match status" value="1"/>
</dbReference>
<accession>A0A6C0CA72</accession>
<name>A0A6C0CA72_9ZZZZ</name>
<dbReference type="PROSITE" id="PS50089">
    <property type="entry name" value="ZF_RING_2"/>
    <property type="match status" value="1"/>
</dbReference>
<dbReference type="InterPro" id="IPR013083">
    <property type="entry name" value="Znf_RING/FYVE/PHD"/>
</dbReference>
<sequence length="960" mass="112118">MTSIIKRAPQILKENIDTYDNHFDIDTYDNHFDIDTYDNHFDIEKMNKSFISFFTKRDEPITPNDICSIEKIARSLYPYYFIQTSHKNDMYELSIIKNIELYIPYKYALDVTMYCNNKIYINVCNSQLIYTQNSCGDYVHCVITIDGKKGTIRVFDTVKNKYIVDNFGKLITKYDELEQISEKIDVDVRKLFDHLFPYNISLTISEHVFRIGYTNDRNLNWKMIWTSQINDEDFYDGKKYGCFSAEYCENAISCMFESVDIDHAIAVCAKLSHFDYENICTFFKTFNIEKDFMCVTYKGSNSAYLTGLCSIFFDEKDIKIPNLKDKYECEIYFNNTSKKDHTVLITHDGYTLTINTVKLGINIYHFRKTDLQLEFISSESVSKVISQFFSLTLSDLHAQCYEFKIIRFEEILGLKLMYLQVNISDEESCVRKQIYDDGEIVFDGLVTYVSDENEFVDRGYHSNNNYEFILNHEEIPCWREYSYGCVPDRCRQKRTELLVNNCKTDAVARSQNIFNVPDFVINKNVELCNAYIACHFNKFCIKQGAITWVYGQENKLIAKKTKDEEIIVFDAMTQKILYVRTLKQQEGISVLDTTFYYGSYSLYCCMIHQSERMLEINAIFKNGIAIFSHLKLIKGFQSNGQVTINIMNDDDKLLLKFDGSKNIDVTDFYKIELSDTIQSTMMLYEEIWDVEIDLVGTKLDDELQSFDGKIQYEFTHVLSPRMHGNAHRAVARTIVTGRNDKNTNSINQYNFDHRGHLKNRKILDESNKYIVKSHSQKDKYDGHIGYKAARSVDGKMCIVKLYVPGEAKVAWEPKHNKYRTNLATVVSIKAVSRVNNRFYYENDLLVERCPVCMIVVADHLALPCRHKMCCECWQKASKKKGKCWMCSSEIVKIEKIDLDFDPEKLEQILSNDVIQPDNMLREAYSFIHTNNFVYRLGQHVIENNFDGNLDKVCLAGIHSR</sequence>
<dbReference type="AlphaFoldDB" id="A0A6C0CA72"/>
<evidence type="ECO:0000313" key="2">
    <source>
        <dbReference type="EMBL" id="QHT01341.1"/>
    </source>
</evidence>
<feature type="domain" description="RING-type" evidence="1">
    <location>
        <begin position="849"/>
        <end position="887"/>
    </location>
</feature>
<dbReference type="SUPFAM" id="SSF57850">
    <property type="entry name" value="RING/U-box"/>
    <property type="match status" value="1"/>
</dbReference>
<dbReference type="InterPro" id="IPR001841">
    <property type="entry name" value="Znf_RING"/>
</dbReference>